<feature type="region of interest" description="Disordered" evidence="1">
    <location>
        <begin position="69"/>
        <end position="112"/>
    </location>
</feature>
<feature type="region of interest" description="Disordered" evidence="1">
    <location>
        <begin position="225"/>
        <end position="244"/>
    </location>
</feature>
<evidence type="ECO:0000313" key="3">
    <source>
        <dbReference type="Proteomes" id="UP001589608"/>
    </source>
</evidence>
<comment type="caution">
    <text evidence="2">The sequence shown here is derived from an EMBL/GenBank/DDBJ whole genome shotgun (WGS) entry which is preliminary data.</text>
</comment>
<reference evidence="2 3" key="1">
    <citation type="submission" date="2024-09" db="EMBL/GenBank/DDBJ databases">
        <authorList>
            <person name="Sun Q."/>
            <person name="Mori K."/>
        </authorList>
    </citation>
    <scope>NUCLEOTIDE SEQUENCE [LARGE SCALE GENOMIC DNA]</scope>
    <source>
        <strain evidence="2 3">JCM 3307</strain>
    </source>
</reference>
<feature type="compositionally biased region" description="Low complexity" evidence="1">
    <location>
        <begin position="69"/>
        <end position="92"/>
    </location>
</feature>
<feature type="compositionally biased region" description="Low complexity" evidence="1">
    <location>
        <begin position="225"/>
        <end position="240"/>
    </location>
</feature>
<evidence type="ECO:0008006" key="4">
    <source>
        <dbReference type="Google" id="ProtNLM"/>
    </source>
</evidence>
<evidence type="ECO:0000256" key="1">
    <source>
        <dbReference type="SAM" id="MobiDB-lite"/>
    </source>
</evidence>
<gene>
    <name evidence="2" type="ORF">ACFFTR_53310</name>
</gene>
<accession>A0ABV5MSR2</accession>
<organism evidence="2 3">
    <name type="scientific">Dactylosporangium vinaceum</name>
    <dbReference type="NCBI Taxonomy" id="53362"/>
    <lineage>
        <taxon>Bacteria</taxon>
        <taxon>Bacillati</taxon>
        <taxon>Actinomycetota</taxon>
        <taxon>Actinomycetes</taxon>
        <taxon>Micromonosporales</taxon>
        <taxon>Micromonosporaceae</taxon>
        <taxon>Dactylosporangium</taxon>
    </lineage>
</organism>
<dbReference type="EMBL" id="JBHMCA010000094">
    <property type="protein sequence ID" value="MFB9451898.1"/>
    <property type="molecule type" value="Genomic_DNA"/>
</dbReference>
<protein>
    <recommendedName>
        <fullName evidence="4">Lipoprotein</fullName>
    </recommendedName>
</protein>
<keyword evidence="3" id="KW-1185">Reference proteome</keyword>
<dbReference type="RefSeq" id="WP_380032013.1">
    <property type="nucleotide sequence ID" value="NZ_JBHMCA010000094.1"/>
</dbReference>
<proteinExistence type="predicted"/>
<name>A0ABV5MSR2_9ACTN</name>
<dbReference type="Proteomes" id="UP001589608">
    <property type="component" value="Unassembled WGS sequence"/>
</dbReference>
<evidence type="ECO:0000313" key="2">
    <source>
        <dbReference type="EMBL" id="MFB9451898.1"/>
    </source>
</evidence>
<sequence length="272" mass="27956">MPSEKLGTAGLNANRHPSFLLAHVNAMDSQIMLKSGPPANDPGGHMVKHKGLLLAALTATALTAGCSPAAKPGPAPTTGAPATRSAAGTAPADSAGPSTGTGDGLPHGEGPIPDVVADAVATAWSERWHATPIPDKRPGIHMTRLTVDFPAVHGQLYMIVERPSAESTAASMIYCGVIDNSLGVNGYVTMTRKIAEQVVAGCAGPALRGDEPKRVIDFLAGHAQPDTTPSCTPTSDGTCPGTSDHQTDLGRFQLVVRTGPKNVSMWLVGRKP</sequence>